<feature type="compositionally biased region" description="Gly residues" evidence="1">
    <location>
        <begin position="1"/>
        <end position="21"/>
    </location>
</feature>
<dbReference type="Proteomes" id="UP000013827">
    <property type="component" value="Unassembled WGS sequence"/>
</dbReference>
<dbReference type="GO" id="GO:0006402">
    <property type="term" value="P:mRNA catabolic process"/>
    <property type="evidence" value="ECO:0007669"/>
    <property type="project" value="TreeGrafter"/>
</dbReference>
<reference evidence="4" key="1">
    <citation type="journal article" date="2013" name="Nature">
        <title>Pan genome of the phytoplankton Emiliania underpins its global distribution.</title>
        <authorList>
            <person name="Read B.A."/>
            <person name="Kegel J."/>
            <person name="Klute M.J."/>
            <person name="Kuo A."/>
            <person name="Lefebvre S.C."/>
            <person name="Maumus F."/>
            <person name="Mayer C."/>
            <person name="Miller J."/>
            <person name="Monier A."/>
            <person name="Salamov A."/>
            <person name="Young J."/>
            <person name="Aguilar M."/>
            <person name="Claverie J.M."/>
            <person name="Frickenhaus S."/>
            <person name="Gonzalez K."/>
            <person name="Herman E.K."/>
            <person name="Lin Y.C."/>
            <person name="Napier J."/>
            <person name="Ogata H."/>
            <person name="Sarno A.F."/>
            <person name="Shmutz J."/>
            <person name="Schroeder D."/>
            <person name="de Vargas C."/>
            <person name="Verret F."/>
            <person name="von Dassow P."/>
            <person name="Valentin K."/>
            <person name="Van de Peer Y."/>
            <person name="Wheeler G."/>
            <person name="Dacks J.B."/>
            <person name="Delwiche C.F."/>
            <person name="Dyhrman S.T."/>
            <person name="Glockner G."/>
            <person name="John U."/>
            <person name="Richards T."/>
            <person name="Worden A.Z."/>
            <person name="Zhang X."/>
            <person name="Grigoriev I.V."/>
            <person name="Allen A.E."/>
            <person name="Bidle K."/>
            <person name="Borodovsky M."/>
            <person name="Bowler C."/>
            <person name="Brownlee C."/>
            <person name="Cock J.M."/>
            <person name="Elias M."/>
            <person name="Gladyshev V.N."/>
            <person name="Groth M."/>
            <person name="Guda C."/>
            <person name="Hadaegh A."/>
            <person name="Iglesias-Rodriguez M.D."/>
            <person name="Jenkins J."/>
            <person name="Jones B.M."/>
            <person name="Lawson T."/>
            <person name="Leese F."/>
            <person name="Lindquist E."/>
            <person name="Lobanov A."/>
            <person name="Lomsadze A."/>
            <person name="Malik S.B."/>
            <person name="Marsh M.E."/>
            <person name="Mackinder L."/>
            <person name="Mock T."/>
            <person name="Mueller-Roeber B."/>
            <person name="Pagarete A."/>
            <person name="Parker M."/>
            <person name="Probert I."/>
            <person name="Quesneville H."/>
            <person name="Raines C."/>
            <person name="Rensing S.A."/>
            <person name="Riano-Pachon D.M."/>
            <person name="Richier S."/>
            <person name="Rokitta S."/>
            <person name="Shiraiwa Y."/>
            <person name="Soanes D.M."/>
            <person name="van der Giezen M."/>
            <person name="Wahlund T.M."/>
            <person name="Williams B."/>
            <person name="Wilson W."/>
            <person name="Wolfe G."/>
            <person name="Wurch L.L."/>
        </authorList>
    </citation>
    <scope>NUCLEOTIDE SEQUENCE</scope>
</reference>
<dbReference type="GO" id="GO:0000932">
    <property type="term" value="C:P-body"/>
    <property type="evidence" value="ECO:0007669"/>
    <property type="project" value="TreeGrafter"/>
</dbReference>
<protein>
    <recommendedName>
        <fullName evidence="2">RNB domain-containing protein</fullName>
    </recommendedName>
</protein>
<dbReference type="SMART" id="SM00955">
    <property type="entry name" value="RNB"/>
    <property type="match status" value="1"/>
</dbReference>
<feature type="compositionally biased region" description="Basic residues" evidence="1">
    <location>
        <begin position="167"/>
        <end position="206"/>
    </location>
</feature>
<feature type="compositionally biased region" description="Low complexity" evidence="1">
    <location>
        <begin position="366"/>
        <end position="376"/>
    </location>
</feature>
<feature type="region of interest" description="Disordered" evidence="1">
    <location>
        <begin position="272"/>
        <end position="416"/>
    </location>
</feature>
<dbReference type="EnsemblProtists" id="EOD39878">
    <property type="protein sequence ID" value="EOD39878"/>
    <property type="gene ID" value="EMIHUDRAFT_439833"/>
</dbReference>
<dbReference type="HOGENOM" id="CLU_591134_0_0_1"/>
<evidence type="ECO:0000259" key="2">
    <source>
        <dbReference type="SMART" id="SM00955"/>
    </source>
</evidence>
<evidence type="ECO:0000313" key="3">
    <source>
        <dbReference type="EnsemblProtists" id="EOD39878"/>
    </source>
</evidence>
<dbReference type="InterPro" id="IPR012340">
    <property type="entry name" value="NA-bd_OB-fold"/>
</dbReference>
<dbReference type="GeneID" id="17285149"/>
<accession>A0A0D3KVU3</accession>
<dbReference type="InterPro" id="IPR001900">
    <property type="entry name" value="RNase_II/R"/>
</dbReference>
<dbReference type="GO" id="GO:0003723">
    <property type="term" value="F:RNA binding"/>
    <property type="evidence" value="ECO:0007669"/>
    <property type="project" value="InterPro"/>
</dbReference>
<feature type="region of interest" description="Disordered" evidence="1">
    <location>
        <begin position="431"/>
        <end position="463"/>
    </location>
</feature>
<keyword evidence="4" id="KW-1185">Reference proteome</keyword>
<name>A0A0D3KVU3_EMIH1</name>
<dbReference type="Pfam" id="PF00773">
    <property type="entry name" value="RNB"/>
    <property type="match status" value="1"/>
</dbReference>
<reference evidence="3" key="2">
    <citation type="submission" date="2024-10" db="UniProtKB">
        <authorList>
            <consortium name="EnsemblProtists"/>
        </authorList>
    </citation>
    <scope>IDENTIFICATION</scope>
</reference>
<dbReference type="GO" id="GO:0000175">
    <property type="term" value="F:3'-5'-RNA exonuclease activity"/>
    <property type="evidence" value="ECO:0007669"/>
    <property type="project" value="TreeGrafter"/>
</dbReference>
<dbReference type="SUPFAM" id="SSF50249">
    <property type="entry name" value="Nucleic acid-binding proteins"/>
    <property type="match status" value="1"/>
</dbReference>
<proteinExistence type="predicted"/>
<dbReference type="PANTHER" id="PTHR23355">
    <property type="entry name" value="RIBONUCLEASE"/>
    <property type="match status" value="1"/>
</dbReference>
<feature type="region of interest" description="Disordered" evidence="1">
    <location>
        <begin position="1"/>
        <end position="23"/>
    </location>
</feature>
<dbReference type="KEGG" id="ehx:EMIHUDRAFT_439833"/>
<dbReference type="STRING" id="2903.R1DWS0"/>
<dbReference type="AlphaFoldDB" id="A0A0D3KVU3"/>
<organism evidence="3 4">
    <name type="scientific">Emiliania huxleyi (strain CCMP1516)</name>
    <dbReference type="NCBI Taxonomy" id="280463"/>
    <lineage>
        <taxon>Eukaryota</taxon>
        <taxon>Haptista</taxon>
        <taxon>Haptophyta</taxon>
        <taxon>Prymnesiophyceae</taxon>
        <taxon>Isochrysidales</taxon>
        <taxon>Noelaerhabdaceae</taxon>
        <taxon>Emiliania</taxon>
    </lineage>
</organism>
<evidence type="ECO:0000313" key="4">
    <source>
        <dbReference type="Proteomes" id="UP000013827"/>
    </source>
</evidence>
<feature type="compositionally biased region" description="Low complexity" evidence="1">
    <location>
        <begin position="439"/>
        <end position="457"/>
    </location>
</feature>
<dbReference type="RefSeq" id="XP_005792307.1">
    <property type="nucleotide sequence ID" value="XM_005792250.1"/>
</dbReference>
<feature type="domain" description="RNB" evidence="2">
    <location>
        <begin position="32"/>
        <end position="339"/>
    </location>
</feature>
<feature type="compositionally biased region" description="Low complexity" evidence="1">
    <location>
        <begin position="282"/>
        <end position="291"/>
    </location>
</feature>
<evidence type="ECO:0000256" key="1">
    <source>
        <dbReference type="SAM" id="MobiDB-lite"/>
    </source>
</evidence>
<dbReference type="PaxDb" id="2903-EOD39878"/>
<feature type="compositionally biased region" description="Low complexity" evidence="1">
    <location>
        <begin position="322"/>
        <end position="358"/>
    </location>
</feature>
<dbReference type="InterPro" id="IPR050180">
    <property type="entry name" value="RNR_Ribonuclease"/>
</dbReference>
<dbReference type="PANTHER" id="PTHR23355:SF9">
    <property type="entry name" value="DIS3-LIKE EXONUCLEASE 2"/>
    <property type="match status" value="1"/>
</dbReference>
<sequence>MFGWGEPGAGGGGDAREGCGGAEAVSEQLDHRVDLRARFPRAYAIDGGNTEFRDDAVSIDAASATIGVHIADLSSLVQPGSLLDEVARLRLQSLYAAAAPLHMLPPPLLAAAALSDDAPNECLTALVQLDLYGHIRHCQLVRSLVPPVRCLSFDEVRLIARRRRHDLRGPLRPHRPRRNLPAARGRRRKRRRRLGSSGRRRQRRRGGGGGGGVCAVEGDGGRRVAAGGDGAHVGSPSGRPGARHVLLRGEEGGACREHAAAAAGGAPARRHCAAASVRGPDRPAAAQRAAAGRGGDGGGRGGRDKRCRAREVGAPARRRDPLAAGGAAGLGPRPGRLAGARAGAQAPPGGVRAAGGAVLRRRRLGRSGAPPLRLGPILDSRRGRRQGCAAGRGRHRQAAARDGAAAGGHLPPRPRAVGRCARRALRWTRRCGRRRRAASRAAAGARQAGARPRALGRLGERAA</sequence>
<feature type="region of interest" description="Disordered" evidence="1">
    <location>
        <begin position="167"/>
        <end position="242"/>
    </location>
</feature>